<organism evidence="1 2">
    <name type="scientific">Romanomermis culicivorax</name>
    <name type="common">Nematode worm</name>
    <dbReference type="NCBI Taxonomy" id="13658"/>
    <lineage>
        <taxon>Eukaryota</taxon>
        <taxon>Metazoa</taxon>
        <taxon>Ecdysozoa</taxon>
        <taxon>Nematoda</taxon>
        <taxon>Enoplea</taxon>
        <taxon>Dorylaimia</taxon>
        <taxon>Mermithida</taxon>
        <taxon>Mermithoidea</taxon>
        <taxon>Mermithidae</taxon>
        <taxon>Romanomermis</taxon>
    </lineage>
</organism>
<reference evidence="2" key="1">
    <citation type="submission" date="2022-11" db="UniProtKB">
        <authorList>
            <consortium name="WormBaseParasite"/>
        </authorList>
    </citation>
    <scope>IDENTIFICATION</scope>
</reference>
<dbReference type="AlphaFoldDB" id="A0A915KN77"/>
<proteinExistence type="predicted"/>
<protein>
    <submittedName>
        <fullName evidence="2">Uncharacterized protein</fullName>
    </submittedName>
</protein>
<dbReference type="WBParaSite" id="nRc.2.0.1.t40241-RA">
    <property type="protein sequence ID" value="nRc.2.0.1.t40241-RA"/>
    <property type="gene ID" value="nRc.2.0.1.g40241"/>
</dbReference>
<name>A0A915KN77_ROMCU</name>
<keyword evidence="1" id="KW-1185">Reference proteome</keyword>
<dbReference type="Proteomes" id="UP000887565">
    <property type="component" value="Unplaced"/>
</dbReference>
<evidence type="ECO:0000313" key="2">
    <source>
        <dbReference type="WBParaSite" id="nRc.2.0.1.t40241-RA"/>
    </source>
</evidence>
<evidence type="ECO:0000313" key="1">
    <source>
        <dbReference type="Proteomes" id="UP000887565"/>
    </source>
</evidence>
<accession>A0A915KN77</accession>
<sequence>MPSDAEESDSSFDCQEVNDLKPVKFKRSMTIRMEKQVYFAAPHCQNLIGKVSSKATGLLAPSGMINQLDAESLFLLINVYSAQNLI</sequence>